<reference evidence="4" key="1">
    <citation type="journal article" date="2019" name="Nat. Commun.">
        <title>The genome of broomcorn millet.</title>
        <authorList>
            <person name="Zou C."/>
            <person name="Miki D."/>
            <person name="Li D."/>
            <person name="Tang Q."/>
            <person name="Xiao L."/>
            <person name="Rajput S."/>
            <person name="Deng P."/>
            <person name="Jia W."/>
            <person name="Huang R."/>
            <person name="Zhang M."/>
            <person name="Sun Y."/>
            <person name="Hu J."/>
            <person name="Fu X."/>
            <person name="Schnable P.S."/>
            <person name="Li F."/>
            <person name="Zhang H."/>
            <person name="Feng B."/>
            <person name="Zhu X."/>
            <person name="Liu R."/>
            <person name="Schnable J.C."/>
            <person name="Zhu J.-K."/>
            <person name="Zhang H."/>
        </authorList>
    </citation>
    <scope>NUCLEOTIDE SEQUENCE [LARGE SCALE GENOMIC DNA]</scope>
</reference>
<dbReference type="EMBL" id="PQIB02000005">
    <property type="protein sequence ID" value="RLN15966.1"/>
    <property type="molecule type" value="Genomic_DNA"/>
</dbReference>
<feature type="compositionally biased region" description="Low complexity" evidence="1">
    <location>
        <begin position="96"/>
        <end position="105"/>
    </location>
</feature>
<organism evidence="3 4">
    <name type="scientific">Panicum miliaceum</name>
    <name type="common">Proso millet</name>
    <name type="synonym">Broomcorn millet</name>
    <dbReference type="NCBI Taxonomy" id="4540"/>
    <lineage>
        <taxon>Eukaryota</taxon>
        <taxon>Viridiplantae</taxon>
        <taxon>Streptophyta</taxon>
        <taxon>Embryophyta</taxon>
        <taxon>Tracheophyta</taxon>
        <taxon>Spermatophyta</taxon>
        <taxon>Magnoliopsida</taxon>
        <taxon>Liliopsida</taxon>
        <taxon>Poales</taxon>
        <taxon>Poaceae</taxon>
        <taxon>PACMAD clade</taxon>
        <taxon>Panicoideae</taxon>
        <taxon>Panicodae</taxon>
        <taxon>Paniceae</taxon>
        <taxon>Panicinae</taxon>
        <taxon>Panicum</taxon>
        <taxon>Panicum sect. Panicum</taxon>
    </lineage>
</organism>
<keyword evidence="4" id="KW-1185">Reference proteome</keyword>
<name>A0A3L6S7H7_PANMI</name>
<evidence type="ECO:0000313" key="4">
    <source>
        <dbReference type="Proteomes" id="UP000275267"/>
    </source>
</evidence>
<comment type="caution">
    <text evidence="3">The sequence shown here is derived from an EMBL/GenBank/DDBJ whole genome shotgun (WGS) entry which is preliminary data.</text>
</comment>
<dbReference type="OrthoDB" id="692828at2759"/>
<feature type="compositionally biased region" description="Low complexity" evidence="1">
    <location>
        <begin position="71"/>
        <end position="86"/>
    </location>
</feature>
<gene>
    <name evidence="3" type="ORF">C2845_PM02G00590</name>
</gene>
<proteinExistence type="predicted"/>
<accession>A0A3L6S7H7</accession>
<dbReference type="AlphaFoldDB" id="A0A3L6S7H7"/>
<keyword evidence="2" id="KW-0732">Signal</keyword>
<feature type="chain" id="PRO_5017978048" evidence="2">
    <location>
        <begin position="27"/>
        <end position="171"/>
    </location>
</feature>
<dbReference type="Proteomes" id="UP000275267">
    <property type="component" value="Unassembled WGS sequence"/>
</dbReference>
<evidence type="ECO:0000256" key="2">
    <source>
        <dbReference type="SAM" id="SignalP"/>
    </source>
</evidence>
<sequence length="171" mass="17390">MTTSPAVCAVLPLLLAACFLFPAADGSRPSISSPHPEELREPAVAYYADLRDDEPHLHQHQGVGDETGTSRPAGVEVEGAAEGRAAAGEDDGGGAAPSATASARGGDQGGGAGSRHWSAWSPTSPVPLRSRTKLVRRVLAGAPGERAADSVARSSCRSSNVHVGCPPALHN</sequence>
<evidence type="ECO:0000256" key="1">
    <source>
        <dbReference type="SAM" id="MobiDB-lite"/>
    </source>
</evidence>
<feature type="region of interest" description="Disordered" evidence="1">
    <location>
        <begin position="56"/>
        <end position="128"/>
    </location>
</feature>
<feature type="signal peptide" evidence="2">
    <location>
        <begin position="1"/>
        <end position="26"/>
    </location>
</feature>
<evidence type="ECO:0000313" key="3">
    <source>
        <dbReference type="EMBL" id="RLN15966.1"/>
    </source>
</evidence>
<protein>
    <submittedName>
        <fullName evidence="3">Uncharacterized protein</fullName>
    </submittedName>
</protein>